<evidence type="ECO:0000256" key="1">
    <source>
        <dbReference type="SAM" id="MobiDB-lite"/>
    </source>
</evidence>
<proteinExistence type="predicted"/>
<evidence type="ECO:0000313" key="6">
    <source>
        <dbReference type="Proteomes" id="UP000325313"/>
    </source>
</evidence>
<protein>
    <submittedName>
        <fullName evidence="4">Uncharacterized protein</fullName>
    </submittedName>
</protein>
<comment type="caution">
    <text evidence="4">The sequence shown here is derived from an EMBL/GenBank/DDBJ whole genome shotgun (WGS) entry which is preliminary data.</text>
</comment>
<keyword evidence="5" id="KW-1185">Reference proteome</keyword>
<name>A0A5B0Q4A4_PUCGR</name>
<evidence type="ECO:0000313" key="4">
    <source>
        <dbReference type="EMBL" id="KAA1107932.1"/>
    </source>
</evidence>
<dbReference type="EMBL" id="VSWC01000067">
    <property type="protein sequence ID" value="KAA1096925.1"/>
    <property type="molecule type" value="Genomic_DNA"/>
</dbReference>
<organism evidence="4 6">
    <name type="scientific">Puccinia graminis f. sp. tritici</name>
    <dbReference type="NCBI Taxonomy" id="56615"/>
    <lineage>
        <taxon>Eukaryota</taxon>
        <taxon>Fungi</taxon>
        <taxon>Dikarya</taxon>
        <taxon>Basidiomycota</taxon>
        <taxon>Pucciniomycotina</taxon>
        <taxon>Pucciniomycetes</taxon>
        <taxon>Pucciniales</taxon>
        <taxon>Pucciniaceae</taxon>
        <taxon>Puccinia</taxon>
    </lineage>
</organism>
<evidence type="ECO:0000313" key="5">
    <source>
        <dbReference type="Proteomes" id="UP000324748"/>
    </source>
</evidence>
<evidence type="ECO:0000256" key="2">
    <source>
        <dbReference type="SAM" id="SignalP"/>
    </source>
</evidence>
<evidence type="ECO:0000313" key="3">
    <source>
        <dbReference type="EMBL" id="KAA1096925.1"/>
    </source>
</evidence>
<dbReference type="AlphaFoldDB" id="A0A5B0Q4A4"/>
<keyword evidence="2" id="KW-0732">Signal</keyword>
<accession>A0A5B0Q4A4</accession>
<reference evidence="5 6" key="1">
    <citation type="submission" date="2019-05" db="EMBL/GenBank/DDBJ databases">
        <title>Emergence of the Ug99 lineage of the wheat stem rust pathogen through somatic hybridization.</title>
        <authorList>
            <person name="Li F."/>
            <person name="Upadhyaya N.M."/>
            <person name="Sperschneider J."/>
            <person name="Matny O."/>
            <person name="Nguyen-Phuc H."/>
            <person name="Mago R."/>
            <person name="Raley C."/>
            <person name="Miller M.E."/>
            <person name="Silverstein K.A.T."/>
            <person name="Henningsen E."/>
            <person name="Hirsch C.D."/>
            <person name="Visser B."/>
            <person name="Pretorius Z.A."/>
            <person name="Steffenson B.J."/>
            <person name="Schwessinger B."/>
            <person name="Dodds P.N."/>
            <person name="Figueroa M."/>
        </authorList>
    </citation>
    <scope>NUCLEOTIDE SEQUENCE [LARGE SCALE GENOMIC DNA]</scope>
    <source>
        <strain evidence="3">21-0</strain>
        <strain evidence="4 6">Ug99</strain>
    </source>
</reference>
<feature type="region of interest" description="Disordered" evidence="1">
    <location>
        <begin position="34"/>
        <end position="90"/>
    </location>
</feature>
<dbReference type="EMBL" id="VDEP01000306">
    <property type="protein sequence ID" value="KAA1107932.1"/>
    <property type="molecule type" value="Genomic_DNA"/>
</dbReference>
<feature type="chain" id="PRO_5036366491" evidence="2">
    <location>
        <begin position="24"/>
        <end position="641"/>
    </location>
</feature>
<dbReference type="Proteomes" id="UP000325313">
    <property type="component" value="Unassembled WGS sequence"/>
</dbReference>
<sequence length="641" mass="75045">MSISSAYLQIVLLALHCLQPVQGMESHIGSQMNHAADTGNKMKHLPTENGIHTAMDTDSTGEIAEVQTNNDRRRKSSDIQMENEDEPPQKFSLYTQVNDKDMEFPSTATGQIHQIEENSKGTQRILPDKSISDLELNVESPKESILSNKHETANKITSLAANIQKLRENFIQCADLIFRELYKTRLTEDPVNAIMFIQELQELKLIHESLLNHVKHKMSELGVVSNKIVFEEIKDITIKFSKSRIDFFFGPVRKSSMSFRNQKDMGLLLDIFDKKEQSSMDSYCTLNMDLNLPVAEQNTCTNLTKRLKILLSKLYFKQTEAGDDYLEVNRASLQIQENIFQLLKYMKNFEFMTIPDYKNIFQVDGNLDYYFLHYFAQYPFEDEDIMLYPSSYGIECIMQEAGLKFMSKIMDDKQKRRIYFLFLKSQEIKYFSDFFSRAPRLDAHLDDEFGMDLTKEELSIKPNSVTDLQDLMKAIFRNNEFCVELENYLEKSKSGEYTREQLIHEYPEISVVQRDLVISAILFVQMGNDPGLMEFKFMHKLLFSIISWAVQNYGKELFEDPNIPPTFWEKYDTMYSSSQILAAMDQMGNYKIRNMHKRILSNEEYPETKLKLTERFNDPKKHQELYNYFLISELKQYRVKL</sequence>
<gene>
    <name evidence="3" type="ORF">PGT21_031698</name>
    <name evidence="4" type="ORF">PGTUg99_013009</name>
</gene>
<dbReference type="Proteomes" id="UP000324748">
    <property type="component" value="Unassembled WGS sequence"/>
</dbReference>
<feature type="signal peptide" evidence="2">
    <location>
        <begin position="1"/>
        <end position="23"/>
    </location>
</feature>